<name>A0ABR7YFD2_9SPHI</name>
<evidence type="ECO:0000259" key="1">
    <source>
        <dbReference type="PROSITE" id="PS50106"/>
    </source>
</evidence>
<keyword evidence="3" id="KW-1185">Reference proteome</keyword>
<organism evidence="2 3">
    <name type="scientific">Sphingobacterium litopenaei</name>
    <dbReference type="NCBI Taxonomy" id="2763500"/>
    <lineage>
        <taxon>Bacteria</taxon>
        <taxon>Pseudomonadati</taxon>
        <taxon>Bacteroidota</taxon>
        <taxon>Sphingobacteriia</taxon>
        <taxon>Sphingobacteriales</taxon>
        <taxon>Sphingobacteriaceae</taxon>
        <taxon>Sphingobacterium</taxon>
    </lineage>
</organism>
<dbReference type="EMBL" id="JACOIJ010000019">
    <property type="protein sequence ID" value="MBD1430032.1"/>
    <property type="molecule type" value="Genomic_DNA"/>
</dbReference>
<evidence type="ECO:0000313" key="2">
    <source>
        <dbReference type="EMBL" id="MBD1430032.1"/>
    </source>
</evidence>
<dbReference type="InterPro" id="IPR021109">
    <property type="entry name" value="Peptidase_aspartic_dom_sf"/>
</dbReference>
<dbReference type="SMART" id="SM00228">
    <property type="entry name" value="PDZ"/>
    <property type="match status" value="1"/>
</dbReference>
<dbReference type="Gene3D" id="2.40.70.10">
    <property type="entry name" value="Acid Proteases"/>
    <property type="match status" value="1"/>
</dbReference>
<dbReference type="PROSITE" id="PS50106">
    <property type="entry name" value="PDZ"/>
    <property type="match status" value="1"/>
</dbReference>
<dbReference type="SUPFAM" id="SSF50156">
    <property type="entry name" value="PDZ domain-like"/>
    <property type="match status" value="1"/>
</dbReference>
<protein>
    <submittedName>
        <fullName evidence="2">PDZ domain-containing protein</fullName>
    </submittedName>
</protein>
<dbReference type="InterPro" id="IPR036034">
    <property type="entry name" value="PDZ_sf"/>
</dbReference>
<gene>
    <name evidence="2" type="ORF">H8B04_10730</name>
</gene>
<dbReference type="RefSeq" id="WP_190302331.1">
    <property type="nucleotide sequence ID" value="NZ_JACOIJ010000019.1"/>
</dbReference>
<reference evidence="2 3" key="1">
    <citation type="submission" date="2020-08" db="EMBL/GenBank/DDBJ databases">
        <title>Sphingobacterium sp. DN04309 isolated from aquaculture water.</title>
        <authorList>
            <person name="Zhang M."/>
        </authorList>
    </citation>
    <scope>NUCLEOTIDE SEQUENCE [LARGE SCALE GENOMIC DNA]</scope>
    <source>
        <strain evidence="2 3">DN04309</strain>
    </source>
</reference>
<dbReference type="InterPro" id="IPR041489">
    <property type="entry name" value="PDZ_6"/>
</dbReference>
<sequence length="441" mass="49802">MRRLLLFFFVIVNFQLAIGQVWLLPSEKTQCVIPFEIINNLIVVSVKLNAEPLTFILDNGVKETLLFGEVDSLRLKNTSAFTFQGFGIGKPISGLMSRHNRLEIGSAVDTSHHLYVITDTAFNLSKNIGVHIHGILGSAFFRTNGVAIDYIKKKIVIARNVDDLGINIAKYTAYPISIENDRAYSIVDFVTPKNTYTQQKLLLDLGNSDPMMLFAPELENYTVAKPYIRDYLGFGFNGAVFGLKNRISKLIIGDYTIPLPIVSYPDTNSYDRERIVKGRVGSIGNQILSRFYVILDYTNGTVYLRTNRNFKKPYTLDMSGLEIVHSGFEFVRHRVTNFVERGNEGGTTINFSTEVNYLIELHASYVIDQVRPNSPAENVGIKVGDKLTKINGRKVGKMKLQDIKNKLQAGEDKLVKIEIERENKKMVVEFRLEDPLSLAKE</sequence>
<accession>A0ABR7YFD2</accession>
<dbReference type="InterPro" id="IPR001478">
    <property type="entry name" value="PDZ"/>
</dbReference>
<feature type="domain" description="PDZ" evidence="1">
    <location>
        <begin position="336"/>
        <end position="414"/>
    </location>
</feature>
<dbReference type="Pfam" id="PF17820">
    <property type="entry name" value="PDZ_6"/>
    <property type="match status" value="1"/>
</dbReference>
<dbReference type="Gene3D" id="2.30.42.10">
    <property type="match status" value="1"/>
</dbReference>
<dbReference type="Proteomes" id="UP000651271">
    <property type="component" value="Unassembled WGS sequence"/>
</dbReference>
<comment type="caution">
    <text evidence="2">The sequence shown here is derived from an EMBL/GenBank/DDBJ whole genome shotgun (WGS) entry which is preliminary data.</text>
</comment>
<proteinExistence type="predicted"/>
<evidence type="ECO:0000313" key="3">
    <source>
        <dbReference type="Proteomes" id="UP000651271"/>
    </source>
</evidence>